<feature type="transmembrane region" description="Helical" evidence="6">
    <location>
        <begin position="79"/>
        <end position="96"/>
    </location>
</feature>
<evidence type="ECO:0000256" key="3">
    <source>
        <dbReference type="ARBA" id="ARBA00022692"/>
    </source>
</evidence>
<sequence>MQYPSVQEIVKSVLTDPFAGMNTIGLVAFAFVGSVKAIREQFDLFGVAVVGLATAFVGGTTRDVLVNRVPLSLSSLGEISLGILGVVLAVGLNIVLNSPDDHPVTMLADAVGLGAFATAGAIVSTQAGLSSFGVVAIATINAAGGGAFADLLLDRSPFILVTDFYASCAVLGSCTYWVVTTALTTDGIAAALCAAVTVGTRLAAVNRGWELPTAQSLEELLLRFDGD</sequence>
<comment type="subcellular location">
    <subcellularLocation>
        <location evidence="1">Cell membrane</location>
        <topology evidence="1">Multi-pass membrane protein</topology>
    </subcellularLocation>
</comment>
<dbReference type="AlphaFoldDB" id="A0A1H3HIQ7"/>
<keyword evidence="2" id="KW-1003">Cell membrane</keyword>
<evidence type="ECO:0000313" key="9">
    <source>
        <dbReference type="Proteomes" id="UP000199170"/>
    </source>
</evidence>
<dbReference type="STRING" id="660517.SAMN04487946_107106"/>
<proteinExistence type="predicted"/>
<dbReference type="PANTHER" id="PTHR30506">
    <property type="entry name" value="INNER MEMBRANE PROTEIN"/>
    <property type="match status" value="1"/>
</dbReference>
<feature type="transmembrane region" description="Helical" evidence="6">
    <location>
        <begin position="160"/>
        <end position="179"/>
    </location>
</feature>
<feature type="transmembrane region" description="Helical" evidence="6">
    <location>
        <begin position="18"/>
        <end position="35"/>
    </location>
</feature>
<keyword evidence="9" id="KW-1185">Reference proteome</keyword>
<accession>A0A1H3HIQ7</accession>
<feature type="transmembrane region" description="Helical" evidence="6">
    <location>
        <begin position="129"/>
        <end position="153"/>
    </location>
</feature>
<evidence type="ECO:0000256" key="2">
    <source>
        <dbReference type="ARBA" id="ARBA00022475"/>
    </source>
</evidence>
<feature type="transmembrane region" description="Helical" evidence="6">
    <location>
        <begin position="42"/>
        <end position="59"/>
    </location>
</feature>
<feature type="domain" description="Glycine transporter" evidence="7">
    <location>
        <begin position="21"/>
        <end position="91"/>
    </location>
</feature>
<name>A0A1H3HIQ7_9EURY</name>
<keyword evidence="4 6" id="KW-1133">Transmembrane helix</keyword>
<dbReference type="GO" id="GO:0005886">
    <property type="term" value="C:plasma membrane"/>
    <property type="evidence" value="ECO:0007669"/>
    <property type="project" value="UniProtKB-SubCell"/>
</dbReference>
<dbReference type="InterPro" id="IPR005115">
    <property type="entry name" value="Gly_transporter"/>
</dbReference>
<gene>
    <name evidence="8" type="ORF">SAMN04487946_107106</name>
</gene>
<keyword evidence="3 6" id="KW-0812">Transmembrane</keyword>
<dbReference type="EMBL" id="FNPB01000007">
    <property type="protein sequence ID" value="SDY15322.1"/>
    <property type="molecule type" value="Genomic_DNA"/>
</dbReference>
<evidence type="ECO:0000256" key="4">
    <source>
        <dbReference type="ARBA" id="ARBA00022989"/>
    </source>
</evidence>
<feature type="domain" description="Glycine transporter" evidence="7">
    <location>
        <begin position="107"/>
        <end position="179"/>
    </location>
</feature>
<dbReference type="RefSeq" id="WP_245705785.1">
    <property type="nucleotide sequence ID" value="NZ_FNPB01000007.1"/>
</dbReference>
<evidence type="ECO:0000256" key="5">
    <source>
        <dbReference type="ARBA" id="ARBA00023136"/>
    </source>
</evidence>
<feature type="transmembrane region" description="Helical" evidence="6">
    <location>
        <begin position="103"/>
        <end position="123"/>
    </location>
</feature>
<reference evidence="9" key="1">
    <citation type="submission" date="2016-10" db="EMBL/GenBank/DDBJ databases">
        <authorList>
            <person name="Varghese N."/>
            <person name="Submissions S."/>
        </authorList>
    </citation>
    <scope>NUCLEOTIDE SEQUENCE [LARGE SCALE GENOMIC DNA]</scope>
    <source>
        <strain evidence="9">CGMCC 1.10118</strain>
    </source>
</reference>
<evidence type="ECO:0000256" key="6">
    <source>
        <dbReference type="SAM" id="Phobius"/>
    </source>
</evidence>
<evidence type="ECO:0000313" key="8">
    <source>
        <dbReference type="EMBL" id="SDY15322.1"/>
    </source>
</evidence>
<evidence type="ECO:0000256" key="1">
    <source>
        <dbReference type="ARBA" id="ARBA00004651"/>
    </source>
</evidence>
<protein>
    <submittedName>
        <fullName evidence="8">Uncharacterized membrane protein YeiH</fullName>
    </submittedName>
</protein>
<dbReference type="Proteomes" id="UP000199170">
    <property type="component" value="Unassembled WGS sequence"/>
</dbReference>
<evidence type="ECO:0000259" key="7">
    <source>
        <dbReference type="Pfam" id="PF03458"/>
    </source>
</evidence>
<keyword evidence="5 6" id="KW-0472">Membrane</keyword>
<dbReference type="Pfam" id="PF03458">
    <property type="entry name" value="Gly_transporter"/>
    <property type="match status" value="2"/>
</dbReference>
<dbReference type="PANTHER" id="PTHR30506:SF3">
    <property type="entry name" value="UPF0126 INNER MEMBRANE PROTEIN YADS-RELATED"/>
    <property type="match status" value="1"/>
</dbReference>
<organism evidence="8 9">
    <name type="scientific">Halobellus clavatus</name>
    <dbReference type="NCBI Taxonomy" id="660517"/>
    <lineage>
        <taxon>Archaea</taxon>
        <taxon>Methanobacteriati</taxon>
        <taxon>Methanobacteriota</taxon>
        <taxon>Stenosarchaea group</taxon>
        <taxon>Halobacteria</taxon>
        <taxon>Halobacteriales</taxon>
        <taxon>Haloferacaceae</taxon>
        <taxon>Halobellus</taxon>
    </lineage>
</organism>